<dbReference type="EMBL" id="CP040017">
    <property type="protein sequence ID" value="QCP09984.1"/>
    <property type="molecule type" value="Genomic_DNA"/>
</dbReference>
<gene>
    <name evidence="3" type="ORF">FCL38_05770</name>
    <name evidence="2" type="ORF">FHS02_000759</name>
</gene>
<reference evidence="2 5" key="2">
    <citation type="submission" date="2020-08" db="EMBL/GenBank/DDBJ databases">
        <title>Genomic Encyclopedia of Type Strains, Phase III (KMG-III): the genomes of soil and plant-associated and newly described type strains.</title>
        <authorList>
            <person name="Whitman W."/>
        </authorList>
    </citation>
    <scope>NUCLEOTIDE SEQUENCE [LARGE SCALE GENOMIC DNA]</scope>
    <source>
        <strain evidence="2 5">CECT 7753</strain>
    </source>
</reference>
<feature type="signal peptide" evidence="1">
    <location>
        <begin position="1"/>
        <end position="20"/>
    </location>
</feature>
<evidence type="ECO:0000313" key="5">
    <source>
        <dbReference type="Proteomes" id="UP000584325"/>
    </source>
</evidence>
<organism evidence="2 5">
    <name type="scientific">Pseudoduganella umbonata</name>
    <dbReference type="NCBI Taxonomy" id="864828"/>
    <lineage>
        <taxon>Bacteria</taxon>
        <taxon>Pseudomonadati</taxon>
        <taxon>Pseudomonadota</taxon>
        <taxon>Betaproteobacteria</taxon>
        <taxon>Burkholderiales</taxon>
        <taxon>Oxalobacteraceae</taxon>
        <taxon>Telluria group</taxon>
        <taxon>Pseudoduganella</taxon>
    </lineage>
</organism>
<evidence type="ECO:0000313" key="4">
    <source>
        <dbReference type="Proteomes" id="UP000298763"/>
    </source>
</evidence>
<dbReference type="OrthoDB" id="197869at2"/>
<dbReference type="AlphaFoldDB" id="A0A4P8HNK1"/>
<accession>A0A4P8HNK1</accession>
<dbReference type="Proteomes" id="UP000584325">
    <property type="component" value="Unassembled WGS sequence"/>
</dbReference>
<dbReference type="Proteomes" id="UP000298763">
    <property type="component" value="Chromosome"/>
</dbReference>
<evidence type="ECO:0000256" key="1">
    <source>
        <dbReference type="SAM" id="SignalP"/>
    </source>
</evidence>
<proteinExistence type="predicted"/>
<name>A0A4P8HNK1_9BURK</name>
<feature type="chain" id="PRO_5044607278" evidence="1">
    <location>
        <begin position="21"/>
        <end position="347"/>
    </location>
</feature>
<evidence type="ECO:0000313" key="2">
    <source>
        <dbReference type="EMBL" id="MBB3219972.1"/>
    </source>
</evidence>
<dbReference type="SUPFAM" id="SSF56935">
    <property type="entry name" value="Porins"/>
    <property type="match status" value="1"/>
</dbReference>
<dbReference type="EMBL" id="JACHXS010000001">
    <property type="protein sequence ID" value="MBB3219972.1"/>
    <property type="molecule type" value="Genomic_DNA"/>
</dbReference>
<sequence>MRRFIAPLLALPFALSTALAQESATSSIKISGFGTGALTWTNTDDAQFVRASQASGAVKSPRTGVDSNLGLQIDARINDWISLTGQGLVRKAGEDNYGADATLAFAKFTLSDNLSVRAGRVGLPLFMISDYRNVGYANIMLRPPTELYNLVPINSLDGADATWRQNVGNTTLTGQLAYGRTKEKAPGGLAMLAITDHRVVNLSAEHGPFTARIVRSDAKYSFETGDFATPKRKISFTGAGLGMDWNNIVLQSEYGQTRGVGAGKNAWYLMAGYRIGKFVPFYNHGRVTGENRQTTDSIGLRWDAFSSAAVKFQLDRVKPEGAGMFVNVKPGFDGPVTVGAVSVDFVF</sequence>
<protein>
    <submittedName>
        <fullName evidence="3">Porin</fullName>
    </submittedName>
</protein>
<dbReference type="RefSeq" id="WP_137312870.1">
    <property type="nucleotide sequence ID" value="NZ_CP040017.1"/>
</dbReference>
<evidence type="ECO:0000313" key="3">
    <source>
        <dbReference type="EMBL" id="QCP09984.1"/>
    </source>
</evidence>
<reference evidence="3 4" key="1">
    <citation type="submission" date="2019-05" db="EMBL/GenBank/DDBJ databases">
        <title>Draft Genome Sequences of Six Type Strains of the Genus Massilia.</title>
        <authorList>
            <person name="Miess H."/>
            <person name="Frediansyhah A."/>
            <person name="Gross H."/>
        </authorList>
    </citation>
    <scope>NUCLEOTIDE SEQUENCE [LARGE SCALE GENOMIC DNA]</scope>
    <source>
        <strain evidence="3 4">DSMZ 26121</strain>
    </source>
</reference>
<keyword evidence="1" id="KW-0732">Signal</keyword>
<keyword evidence="4" id="KW-1185">Reference proteome</keyword>